<dbReference type="OMA" id="CTSKTKV"/>
<proteinExistence type="predicted"/>
<protein>
    <recommendedName>
        <fullName evidence="5">SH3 domain-containing protein</fullName>
    </recommendedName>
</protein>
<feature type="compositionally biased region" description="Pro residues" evidence="1">
    <location>
        <begin position="274"/>
        <end position="284"/>
    </location>
</feature>
<dbReference type="PANTHER" id="PTHR16830:SF12">
    <property type="entry name" value="PDZ DOMAIN-CONTAINING PROTEIN"/>
    <property type="match status" value="1"/>
</dbReference>
<feature type="compositionally biased region" description="Low complexity" evidence="1">
    <location>
        <begin position="77"/>
        <end position="99"/>
    </location>
</feature>
<feature type="compositionally biased region" description="Basic residues" evidence="1">
    <location>
        <begin position="496"/>
        <end position="511"/>
    </location>
</feature>
<feature type="compositionally biased region" description="Low complexity" evidence="1">
    <location>
        <begin position="52"/>
        <end position="61"/>
    </location>
</feature>
<feature type="region of interest" description="Disordered" evidence="1">
    <location>
        <begin position="397"/>
        <end position="519"/>
    </location>
</feature>
<dbReference type="GO" id="GO:0005886">
    <property type="term" value="C:plasma membrane"/>
    <property type="evidence" value="ECO:0000318"/>
    <property type="project" value="GO_Central"/>
</dbReference>
<organism evidence="3 4">
    <name type="scientific">Monosiga brevicollis</name>
    <name type="common">Choanoflagellate</name>
    <dbReference type="NCBI Taxonomy" id="81824"/>
    <lineage>
        <taxon>Eukaryota</taxon>
        <taxon>Choanoflagellata</taxon>
        <taxon>Craspedida</taxon>
        <taxon>Salpingoecidae</taxon>
        <taxon>Monosiga</taxon>
    </lineage>
</organism>
<dbReference type="KEGG" id="mbr:MONBRDRAFT_30104"/>
<evidence type="ECO:0000313" key="3">
    <source>
        <dbReference type="EMBL" id="EDQ84563.1"/>
    </source>
</evidence>
<evidence type="ECO:0000256" key="1">
    <source>
        <dbReference type="SAM" id="MobiDB-lite"/>
    </source>
</evidence>
<dbReference type="PANTHER" id="PTHR16830">
    <property type="entry name" value="SH2 CONTAINING ADAPTOR PRAM-1 RELATED"/>
    <property type="match status" value="1"/>
</dbReference>
<feature type="compositionally biased region" description="Low complexity" evidence="1">
    <location>
        <begin position="138"/>
        <end position="148"/>
    </location>
</feature>
<dbReference type="Proteomes" id="UP000001357">
    <property type="component" value="Unassembled WGS sequence"/>
</dbReference>
<keyword evidence="2" id="KW-0732">Signal</keyword>
<dbReference type="GO" id="GO:0007229">
    <property type="term" value="P:integrin-mediated signaling pathway"/>
    <property type="evidence" value="ECO:0007669"/>
    <property type="project" value="InterPro"/>
</dbReference>
<accession>A9VD15</accession>
<sequence length="971" mass="101753">MPGKVPEPCALLLPLLSLSLCLSLSPSAPPVAPRPRPPSVTRPEASNDTHAADAAAATQGPTPTPRPKPKPRPRPPSQATSSGSSAPTTPEPMATTAPQPTIPEQPPASESPSHSHSPAPDTAADLNPTPIEVPTPAEPVAAPPTTLDGGEDDDDDNYELPDPILSSPGRGMAAPPAAAQDGDDEEDNSYEYCDTAGLPINPSVAPSSLPADEDEEGDDANDYDNLDEQGDTLPPLPPRRVEPVPEVPSRASRPKLTPEPKILVRKDKRSTRLPPRPSKPPPSTPASTTVTLVTDGTPPPRPPKSLPADADPAPIASNRRTPPKLPNTAVSARRPHGEDSDTDDDMDNYDEADEMFRGKNQLAQIRVDHSSNTYLEPQQGQEEVYVAKKRESAICRTDSMASNATATSGGGESNPGSTAPELPQPYAKADTDEEEGEPQASAAASTGLSGIAEAPAGSGGEGEGEGEGAADVFASGSKPQASTGATPAPAQATKKPPTRKRSGGGLFRRKKSEAVPEISEEDRALLDECKARTETCGQGRVTKAPPASSLHETFLPIALGERLEILEMSRGPSGVWVCRNANKAVGFVNNQNVEMDVSSVRLLLEAVPKPAKLETTVEGLPLDMKGSVVGVAVLSPEEMAKHRERHQAPAAVAKTSTDAAPAPGTDRDVASASSSAPPGAETGADIDESAPLPVYESLENPTDDAQIYDTADHVSREPTMYADADALALDSSVYAAANDMSDEEEGPASPTPQPSLPPRPSPRAPALPPPRGSQENIRRVPADTRPVDGDIYESVETEAEPSNDQAARKRSLSPQPDVYESVDLEGPGSGAAETETDAVYESMDTEQATHGAGDEKDPAIYESMETAEGGPSEVTAASDTQPDPTSNMLVSEDGEIYEDMSDANVPNSTLPPSEAEVLDALNEGDEVYTAMDEAPVTLRKRYEVVSTTEREGTESPPPVPPPRRESKDSVV</sequence>
<feature type="chain" id="PRO_5002742995" description="SH3 domain-containing protein" evidence="2">
    <location>
        <begin position="24"/>
        <end position="971"/>
    </location>
</feature>
<gene>
    <name evidence="3" type="ORF">MONBRDRAFT_30104</name>
</gene>
<dbReference type="InParanoid" id="A9VD15"/>
<feature type="region of interest" description="Disordered" evidence="1">
    <location>
        <begin position="23"/>
        <end position="357"/>
    </location>
</feature>
<feature type="compositionally biased region" description="Acidic residues" evidence="1">
    <location>
        <begin position="340"/>
        <end position="353"/>
    </location>
</feature>
<feature type="signal peptide" evidence="2">
    <location>
        <begin position="1"/>
        <end position="23"/>
    </location>
</feature>
<feature type="compositionally biased region" description="Acidic residues" evidence="1">
    <location>
        <begin position="149"/>
        <end position="159"/>
    </location>
</feature>
<evidence type="ECO:0008006" key="5">
    <source>
        <dbReference type="Google" id="ProtNLM"/>
    </source>
</evidence>
<feature type="compositionally biased region" description="Acidic residues" evidence="1">
    <location>
        <begin position="790"/>
        <end position="801"/>
    </location>
</feature>
<feature type="compositionally biased region" description="Pro residues" evidence="1">
    <location>
        <begin position="27"/>
        <end position="40"/>
    </location>
</feature>
<feature type="compositionally biased region" description="Low complexity" evidence="1">
    <location>
        <begin position="107"/>
        <end position="120"/>
    </location>
</feature>
<dbReference type="GO" id="GO:0072659">
    <property type="term" value="P:protein localization to plasma membrane"/>
    <property type="evidence" value="ECO:0000318"/>
    <property type="project" value="GO_Central"/>
</dbReference>
<dbReference type="InterPro" id="IPR043443">
    <property type="entry name" value="FYB1/2-like"/>
</dbReference>
<feature type="compositionally biased region" description="Pro residues" evidence="1">
    <location>
        <begin position="749"/>
        <end position="771"/>
    </location>
</feature>
<feature type="compositionally biased region" description="Low complexity" evidence="1">
    <location>
        <begin position="285"/>
        <end position="294"/>
    </location>
</feature>
<feature type="compositionally biased region" description="Acidic residues" evidence="1">
    <location>
        <begin position="211"/>
        <end position="230"/>
    </location>
</feature>
<feature type="compositionally biased region" description="Basic and acidic residues" evidence="1">
    <location>
        <begin position="256"/>
        <end position="265"/>
    </location>
</feature>
<dbReference type="GeneID" id="5895884"/>
<name>A9VD15_MONBE</name>
<feature type="compositionally biased region" description="Basic and acidic residues" evidence="1">
    <location>
        <begin position="962"/>
        <end position="971"/>
    </location>
</feature>
<evidence type="ECO:0000256" key="2">
    <source>
        <dbReference type="SAM" id="SignalP"/>
    </source>
</evidence>
<feature type="compositionally biased region" description="Low complexity" evidence="1">
    <location>
        <begin position="670"/>
        <end position="680"/>
    </location>
</feature>
<evidence type="ECO:0000313" key="4">
    <source>
        <dbReference type="Proteomes" id="UP000001357"/>
    </source>
</evidence>
<feature type="region of interest" description="Disordered" evidence="1">
    <location>
        <begin position="738"/>
        <end position="912"/>
    </location>
</feature>
<feature type="compositionally biased region" description="Basic and acidic residues" evidence="1">
    <location>
        <begin position="943"/>
        <end position="953"/>
    </location>
</feature>
<dbReference type="EMBL" id="CH991584">
    <property type="protein sequence ID" value="EDQ84563.1"/>
    <property type="molecule type" value="Genomic_DNA"/>
</dbReference>
<feature type="region of interest" description="Disordered" evidence="1">
    <location>
        <begin position="943"/>
        <end position="971"/>
    </location>
</feature>
<dbReference type="RefSeq" id="XP_001750590.1">
    <property type="nucleotide sequence ID" value="XM_001750538.1"/>
</dbReference>
<feature type="compositionally biased region" description="Polar residues" evidence="1">
    <location>
        <begin position="875"/>
        <end position="889"/>
    </location>
</feature>
<dbReference type="Gene3D" id="2.30.30.40">
    <property type="entry name" value="SH3 Domains"/>
    <property type="match status" value="1"/>
</dbReference>
<reference evidence="3 4" key="1">
    <citation type="journal article" date="2008" name="Nature">
        <title>The genome of the choanoflagellate Monosiga brevicollis and the origin of metazoans.</title>
        <authorList>
            <consortium name="JGI Sequencing"/>
            <person name="King N."/>
            <person name="Westbrook M.J."/>
            <person name="Young S.L."/>
            <person name="Kuo A."/>
            <person name="Abedin M."/>
            <person name="Chapman J."/>
            <person name="Fairclough S."/>
            <person name="Hellsten U."/>
            <person name="Isogai Y."/>
            <person name="Letunic I."/>
            <person name="Marr M."/>
            <person name="Pincus D."/>
            <person name="Putnam N."/>
            <person name="Rokas A."/>
            <person name="Wright K.J."/>
            <person name="Zuzow R."/>
            <person name="Dirks W."/>
            <person name="Good M."/>
            <person name="Goodstein D."/>
            <person name="Lemons D."/>
            <person name="Li W."/>
            <person name="Lyons J.B."/>
            <person name="Morris A."/>
            <person name="Nichols S."/>
            <person name="Richter D.J."/>
            <person name="Salamov A."/>
            <person name="Bork P."/>
            <person name="Lim W.A."/>
            <person name="Manning G."/>
            <person name="Miller W.T."/>
            <person name="McGinnis W."/>
            <person name="Shapiro H."/>
            <person name="Tjian R."/>
            <person name="Grigoriev I.V."/>
            <person name="Rokhsar D."/>
        </authorList>
    </citation>
    <scope>NUCLEOTIDE SEQUENCE [LARGE SCALE GENOMIC DNA]</scope>
    <source>
        <strain evidence="4">MX1 / ATCC 50154</strain>
    </source>
</reference>
<feature type="region of interest" description="Disordered" evidence="1">
    <location>
        <begin position="640"/>
        <end position="688"/>
    </location>
</feature>
<dbReference type="AlphaFoldDB" id="A9VD15"/>
<feature type="compositionally biased region" description="Acidic residues" evidence="1">
    <location>
        <begin position="892"/>
        <end position="901"/>
    </location>
</feature>
<keyword evidence="4" id="KW-1185">Reference proteome</keyword>
<feature type="compositionally biased region" description="Basic and acidic residues" evidence="1">
    <location>
        <begin position="776"/>
        <end position="788"/>
    </location>
</feature>
<feature type="compositionally biased region" description="Low complexity" evidence="1">
    <location>
        <begin position="479"/>
        <end position="495"/>
    </location>
</feature>